<keyword evidence="3" id="KW-1185">Reference proteome</keyword>
<dbReference type="OrthoDB" id="3364608at2759"/>
<feature type="compositionally biased region" description="Basic residues" evidence="1">
    <location>
        <begin position="220"/>
        <end position="240"/>
    </location>
</feature>
<feature type="compositionally biased region" description="Low complexity" evidence="1">
    <location>
        <begin position="11"/>
        <end position="24"/>
    </location>
</feature>
<organism evidence="2 3">
    <name type="scientific">Plicaturopsis crispa FD-325 SS-3</name>
    <dbReference type="NCBI Taxonomy" id="944288"/>
    <lineage>
        <taxon>Eukaryota</taxon>
        <taxon>Fungi</taxon>
        <taxon>Dikarya</taxon>
        <taxon>Basidiomycota</taxon>
        <taxon>Agaricomycotina</taxon>
        <taxon>Agaricomycetes</taxon>
        <taxon>Agaricomycetidae</taxon>
        <taxon>Amylocorticiales</taxon>
        <taxon>Amylocorticiaceae</taxon>
        <taxon>Plicatura</taxon>
        <taxon>Plicaturopsis crispa</taxon>
    </lineage>
</organism>
<dbReference type="EMBL" id="KN832570">
    <property type="protein sequence ID" value="KII84594.1"/>
    <property type="molecule type" value="Genomic_DNA"/>
</dbReference>
<accession>A0A0C9T5I0</accession>
<feature type="compositionally biased region" description="Acidic residues" evidence="1">
    <location>
        <begin position="55"/>
        <end position="66"/>
    </location>
</feature>
<feature type="compositionally biased region" description="Basic and acidic residues" evidence="1">
    <location>
        <begin position="283"/>
        <end position="308"/>
    </location>
</feature>
<protein>
    <submittedName>
        <fullName evidence="2">Uncharacterized protein</fullName>
    </submittedName>
</protein>
<evidence type="ECO:0000256" key="1">
    <source>
        <dbReference type="SAM" id="MobiDB-lite"/>
    </source>
</evidence>
<feature type="region of interest" description="Disordered" evidence="1">
    <location>
        <begin position="193"/>
        <end position="325"/>
    </location>
</feature>
<sequence length="325" mass="36152">MPKVRAAVLDSSPVALPSSPVAIPRPLKRSASTASLPTPPRTHHKRKGRSGSQGDDTDSASDDEEDTGRLVVNMKKKQRTKDVLPGHNEEEDSENEFWIGSRAKKPVQAPVSPPPSRRQTFVTPPPRERKDTKRKRNMPERDSPNNPFLGDSPLTPPGPKTPREEEAPVLTYIFRGQKREFPNPFYHLPDEYLAPSRLPVNDPEFEADDSCRPKLLFASARRHRRHRSSPTPKSRSRSRAHSNDSDSDHESHQLRTPQGLTFAEELAKAGLRAGPEEGVAAHSKREVDGHATDDEHSGGSETETESKSRASRVPRAQTLKREPSA</sequence>
<feature type="compositionally biased region" description="Basic and acidic residues" evidence="1">
    <location>
        <begin position="241"/>
        <end position="253"/>
    </location>
</feature>
<name>A0A0C9T5I0_PLICR</name>
<feature type="region of interest" description="Disordered" evidence="1">
    <location>
        <begin position="1"/>
        <end position="171"/>
    </location>
</feature>
<proteinExistence type="predicted"/>
<reference evidence="2 3" key="1">
    <citation type="submission" date="2014-06" db="EMBL/GenBank/DDBJ databases">
        <title>Evolutionary Origins and Diversification of the Mycorrhizal Mutualists.</title>
        <authorList>
            <consortium name="DOE Joint Genome Institute"/>
            <consortium name="Mycorrhizal Genomics Consortium"/>
            <person name="Kohler A."/>
            <person name="Kuo A."/>
            <person name="Nagy L.G."/>
            <person name="Floudas D."/>
            <person name="Copeland A."/>
            <person name="Barry K.W."/>
            <person name="Cichocki N."/>
            <person name="Veneault-Fourrey C."/>
            <person name="LaButti K."/>
            <person name="Lindquist E.A."/>
            <person name="Lipzen A."/>
            <person name="Lundell T."/>
            <person name="Morin E."/>
            <person name="Murat C."/>
            <person name="Riley R."/>
            <person name="Ohm R."/>
            <person name="Sun H."/>
            <person name="Tunlid A."/>
            <person name="Henrissat B."/>
            <person name="Grigoriev I.V."/>
            <person name="Hibbett D.S."/>
            <person name="Martin F."/>
        </authorList>
    </citation>
    <scope>NUCLEOTIDE SEQUENCE [LARGE SCALE GENOMIC DNA]</scope>
    <source>
        <strain evidence="2 3">FD-325 SS-3</strain>
    </source>
</reference>
<feature type="compositionally biased region" description="Basic and acidic residues" evidence="1">
    <location>
        <begin position="126"/>
        <end position="143"/>
    </location>
</feature>
<dbReference type="AlphaFoldDB" id="A0A0C9T5I0"/>
<evidence type="ECO:0000313" key="2">
    <source>
        <dbReference type="EMBL" id="KII84594.1"/>
    </source>
</evidence>
<dbReference type="Proteomes" id="UP000053263">
    <property type="component" value="Unassembled WGS sequence"/>
</dbReference>
<evidence type="ECO:0000313" key="3">
    <source>
        <dbReference type="Proteomes" id="UP000053263"/>
    </source>
</evidence>
<gene>
    <name evidence="2" type="ORF">PLICRDRAFT_57566</name>
</gene>
<dbReference type="HOGENOM" id="CLU_855605_0_0_1"/>